<evidence type="ECO:0000256" key="1">
    <source>
        <dbReference type="ARBA" id="ARBA00004202"/>
    </source>
</evidence>
<evidence type="ECO:0000256" key="4">
    <source>
        <dbReference type="ARBA" id="ARBA00022741"/>
    </source>
</evidence>
<sequence>MIEIKHLAKTFSNHEIFNDINLKVNMGEILAIIGPSGSGKSTLLRCLNLLEKPDEGEVTIGDSHFTAPNISKKQAVGIRQESTMVFQQFNLFRQKTAWQNVAENLITVKKVNKVAAKQRALEELDKVGLGAYANFYPGQLSGGQKQRVAIARSLATDSKILLLDEPTSALDSELVGEVLTTLRAVVENHPDYTVILVSHELEFVKEVATKVIFFESGQIIESGTPEEVLNNPQQARTQRFLSRFTQQAIAQ</sequence>
<comment type="caution">
    <text evidence="8">The sequence shown here is derived from an EMBL/GenBank/DDBJ whole genome shotgun (WGS) entry which is preliminary data.</text>
</comment>
<dbReference type="Gene3D" id="3.40.50.300">
    <property type="entry name" value="P-loop containing nucleotide triphosphate hydrolases"/>
    <property type="match status" value="1"/>
</dbReference>
<dbReference type="GO" id="GO:0015424">
    <property type="term" value="F:ABC-type amino acid transporter activity"/>
    <property type="evidence" value="ECO:0007669"/>
    <property type="project" value="InterPro"/>
</dbReference>
<keyword evidence="5 8" id="KW-0067">ATP-binding</keyword>
<dbReference type="RefSeq" id="WP_010009162.1">
    <property type="nucleotide sequence ID" value="NZ_AZCN01000044.1"/>
</dbReference>
<dbReference type="PATRIC" id="fig|913848.6.peg.1649"/>
<dbReference type="InterPro" id="IPR003593">
    <property type="entry name" value="AAA+_ATPase"/>
</dbReference>
<dbReference type="GO" id="GO:0005524">
    <property type="term" value="F:ATP binding"/>
    <property type="evidence" value="ECO:0007669"/>
    <property type="project" value="UniProtKB-KW"/>
</dbReference>
<dbReference type="PANTHER" id="PTHR43166">
    <property type="entry name" value="AMINO ACID IMPORT ATP-BINDING PROTEIN"/>
    <property type="match status" value="1"/>
</dbReference>
<keyword evidence="4" id="KW-0547">Nucleotide-binding</keyword>
<dbReference type="InterPro" id="IPR050086">
    <property type="entry name" value="MetN_ABC_transporter-like"/>
</dbReference>
<evidence type="ECO:0000256" key="6">
    <source>
        <dbReference type="ARBA" id="ARBA00023136"/>
    </source>
</evidence>
<dbReference type="InterPro" id="IPR003439">
    <property type="entry name" value="ABC_transporter-like_ATP-bd"/>
</dbReference>
<dbReference type="SMART" id="SM00382">
    <property type="entry name" value="AAA"/>
    <property type="match status" value="1"/>
</dbReference>
<evidence type="ECO:0000313" key="8">
    <source>
        <dbReference type="EMBL" id="KRK15643.1"/>
    </source>
</evidence>
<protein>
    <submittedName>
        <fullName evidence="8">Amino acid ABC transporter ATP-binding protein ytmN</fullName>
    </submittedName>
</protein>
<dbReference type="PROSITE" id="PS50893">
    <property type="entry name" value="ABC_TRANSPORTER_2"/>
    <property type="match status" value="1"/>
</dbReference>
<dbReference type="Pfam" id="PF00005">
    <property type="entry name" value="ABC_tran"/>
    <property type="match status" value="1"/>
</dbReference>
<dbReference type="InterPro" id="IPR030679">
    <property type="entry name" value="ABC_ATPase_HisP-typ"/>
</dbReference>
<gene>
    <name evidence="8" type="ORF">FD22_GL001610</name>
</gene>
<organism evidence="8 9">
    <name type="scientific">Loigolactobacillus coryniformis subsp. coryniformis KCTC 3167 = DSM 20001</name>
    <dbReference type="NCBI Taxonomy" id="913848"/>
    <lineage>
        <taxon>Bacteria</taxon>
        <taxon>Bacillati</taxon>
        <taxon>Bacillota</taxon>
        <taxon>Bacilli</taxon>
        <taxon>Lactobacillales</taxon>
        <taxon>Lactobacillaceae</taxon>
        <taxon>Loigolactobacillus</taxon>
    </lineage>
</organism>
<dbReference type="InterPro" id="IPR017871">
    <property type="entry name" value="ABC_transporter-like_CS"/>
</dbReference>
<reference evidence="8 9" key="1">
    <citation type="journal article" date="2015" name="Genome Announc.">
        <title>Expanding the biotechnology potential of lactobacilli through comparative genomics of 213 strains and associated genera.</title>
        <authorList>
            <person name="Sun Z."/>
            <person name="Harris H.M."/>
            <person name="McCann A."/>
            <person name="Guo C."/>
            <person name="Argimon S."/>
            <person name="Zhang W."/>
            <person name="Yang X."/>
            <person name="Jeffery I.B."/>
            <person name="Cooney J.C."/>
            <person name="Kagawa T.F."/>
            <person name="Liu W."/>
            <person name="Song Y."/>
            <person name="Salvetti E."/>
            <person name="Wrobel A."/>
            <person name="Rasinkangas P."/>
            <person name="Parkhill J."/>
            <person name="Rea M.C."/>
            <person name="O'Sullivan O."/>
            <person name="Ritari J."/>
            <person name="Douillard F.P."/>
            <person name="Paul Ross R."/>
            <person name="Yang R."/>
            <person name="Briner A.E."/>
            <person name="Felis G.E."/>
            <person name="de Vos W.M."/>
            <person name="Barrangou R."/>
            <person name="Klaenhammer T.R."/>
            <person name="Caufield P.W."/>
            <person name="Cui Y."/>
            <person name="Zhang H."/>
            <person name="O'Toole P.W."/>
        </authorList>
    </citation>
    <scope>NUCLEOTIDE SEQUENCE [LARGE SCALE GENOMIC DNA]</scope>
    <source>
        <strain evidence="8 9">DSM 20001</strain>
    </source>
</reference>
<evidence type="ECO:0000256" key="2">
    <source>
        <dbReference type="ARBA" id="ARBA00022448"/>
    </source>
</evidence>
<dbReference type="Proteomes" id="UP000051181">
    <property type="component" value="Unassembled WGS sequence"/>
</dbReference>
<keyword evidence="2" id="KW-0813">Transport</keyword>
<dbReference type="InterPro" id="IPR027417">
    <property type="entry name" value="P-loop_NTPase"/>
</dbReference>
<dbReference type="SUPFAM" id="SSF52540">
    <property type="entry name" value="P-loop containing nucleoside triphosphate hydrolases"/>
    <property type="match status" value="1"/>
</dbReference>
<dbReference type="PIRSF" id="PIRSF039085">
    <property type="entry name" value="ABC_ATPase_HisP"/>
    <property type="match status" value="1"/>
</dbReference>
<dbReference type="EMBL" id="AZCN01000044">
    <property type="protein sequence ID" value="KRK15643.1"/>
    <property type="molecule type" value="Genomic_DNA"/>
</dbReference>
<evidence type="ECO:0000256" key="5">
    <source>
        <dbReference type="ARBA" id="ARBA00022840"/>
    </source>
</evidence>
<accession>A0A0R1F1C6</accession>
<evidence type="ECO:0000256" key="3">
    <source>
        <dbReference type="ARBA" id="ARBA00022475"/>
    </source>
</evidence>
<evidence type="ECO:0000313" key="9">
    <source>
        <dbReference type="Proteomes" id="UP000051181"/>
    </source>
</evidence>
<dbReference type="AlphaFoldDB" id="A0A0R1F1C6"/>
<comment type="subcellular location">
    <subcellularLocation>
        <location evidence="1">Cell membrane</location>
        <topology evidence="1">Peripheral membrane protein</topology>
    </subcellularLocation>
</comment>
<proteinExistence type="predicted"/>
<dbReference type="GO" id="GO:0005886">
    <property type="term" value="C:plasma membrane"/>
    <property type="evidence" value="ECO:0007669"/>
    <property type="project" value="UniProtKB-SubCell"/>
</dbReference>
<dbReference type="GeneID" id="65918125"/>
<dbReference type="GO" id="GO:0016887">
    <property type="term" value="F:ATP hydrolysis activity"/>
    <property type="evidence" value="ECO:0007669"/>
    <property type="project" value="InterPro"/>
</dbReference>
<keyword evidence="6" id="KW-0472">Membrane</keyword>
<dbReference type="PANTHER" id="PTHR43166:SF35">
    <property type="entry name" value="L-CYSTINE IMPORT ATP-BINDING PROTEIN TCYN"/>
    <property type="match status" value="1"/>
</dbReference>
<dbReference type="eggNOG" id="COG1126">
    <property type="taxonomic scope" value="Bacteria"/>
</dbReference>
<feature type="domain" description="ABC transporter" evidence="7">
    <location>
        <begin position="2"/>
        <end position="241"/>
    </location>
</feature>
<keyword evidence="3" id="KW-1003">Cell membrane</keyword>
<name>A0A0R1F1C6_9LACO</name>
<evidence type="ECO:0000259" key="7">
    <source>
        <dbReference type="PROSITE" id="PS50893"/>
    </source>
</evidence>
<dbReference type="PROSITE" id="PS00211">
    <property type="entry name" value="ABC_TRANSPORTER_1"/>
    <property type="match status" value="1"/>
</dbReference>